<evidence type="ECO:0000313" key="3">
    <source>
        <dbReference type="Proteomes" id="UP001228113"/>
    </source>
</evidence>
<reference evidence="2" key="1">
    <citation type="journal article" date="2023" name="Int. J. Syst. Evol. Microbiol.">
        <title>Mesoterricola silvestris gen. nov., sp. nov., Mesoterricola sediminis sp. nov., Geothrix oryzae sp. nov., Geothrix edaphica sp. nov., Geothrix rubra sp. nov., and Geothrix limicola sp. nov., six novel members of Acidobacteriota isolated from soils.</title>
        <authorList>
            <person name="Itoh H."/>
            <person name="Sugisawa Y."/>
            <person name="Mise K."/>
            <person name="Xu Z."/>
            <person name="Kuniyasu M."/>
            <person name="Ushijima N."/>
            <person name="Kawano K."/>
            <person name="Kobayashi E."/>
            <person name="Shiratori Y."/>
            <person name="Masuda Y."/>
            <person name="Senoo K."/>
        </authorList>
    </citation>
    <scope>NUCLEOTIDE SEQUENCE</scope>
    <source>
        <strain evidence="2">W786</strain>
    </source>
</reference>
<gene>
    <name evidence="2" type="ORF">METESE_19740</name>
</gene>
<keyword evidence="1" id="KW-0802">TPR repeat</keyword>
<dbReference type="AlphaFoldDB" id="A0AA48KCF6"/>
<dbReference type="InterPro" id="IPR011990">
    <property type="entry name" value="TPR-like_helical_dom_sf"/>
</dbReference>
<evidence type="ECO:0000313" key="2">
    <source>
        <dbReference type="EMBL" id="BDU77016.1"/>
    </source>
</evidence>
<keyword evidence="3" id="KW-1185">Reference proteome</keyword>
<evidence type="ECO:0008006" key="4">
    <source>
        <dbReference type="Google" id="ProtNLM"/>
    </source>
</evidence>
<dbReference type="InterPro" id="IPR019734">
    <property type="entry name" value="TPR_rpt"/>
</dbReference>
<evidence type="ECO:0000256" key="1">
    <source>
        <dbReference type="PROSITE-ProRule" id="PRU00339"/>
    </source>
</evidence>
<organism evidence="2 3">
    <name type="scientific">Mesoterricola sediminis</name>
    <dbReference type="NCBI Taxonomy" id="2927980"/>
    <lineage>
        <taxon>Bacteria</taxon>
        <taxon>Pseudomonadati</taxon>
        <taxon>Acidobacteriota</taxon>
        <taxon>Holophagae</taxon>
        <taxon>Holophagales</taxon>
        <taxon>Holophagaceae</taxon>
        <taxon>Mesoterricola</taxon>
    </lineage>
</organism>
<dbReference type="Proteomes" id="UP001228113">
    <property type="component" value="Chromosome"/>
</dbReference>
<dbReference type="RefSeq" id="WP_316410063.1">
    <property type="nucleotide sequence ID" value="NZ_AP027081.1"/>
</dbReference>
<dbReference type="KEGG" id="msea:METESE_19740"/>
<dbReference type="SUPFAM" id="SSF48452">
    <property type="entry name" value="TPR-like"/>
    <property type="match status" value="1"/>
</dbReference>
<feature type="repeat" description="TPR" evidence="1">
    <location>
        <begin position="210"/>
        <end position="243"/>
    </location>
</feature>
<name>A0AA48KCF6_9BACT</name>
<dbReference type="PROSITE" id="PS50005">
    <property type="entry name" value="TPR"/>
    <property type="match status" value="1"/>
</dbReference>
<dbReference type="EMBL" id="AP027081">
    <property type="protein sequence ID" value="BDU77016.1"/>
    <property type="molecule type" value="Genomic_DNA"/>
</dbReference>
<proteinExistence type="predicted"/>
<sequence>MNSLPPKPLLSPQRRVLPEVRVDLAHRPGFGRVCEEVVFEAAGDQGSLDLQAACVRQAEAWPGLRVLPAPTPGGLVLNLALDVEEVVRGENQRGGRACARTVVRLGAVVQPSGPFAPASRCLWASRARELRAAGQTFFHPSPADLRDEALEDLGLQIIRLLQPWTEPRNLVFFPDPNPEAFARLEAGDVEGALRISLEALRWGTSPEVLAAATYNAGLCLLLRGDSAAALPLLASALDLEPRSAVFREAWEACRRELALERAGTGR</sequence>
<protein>
    <recommendedName>
        <fullName evidence="4">Tetratricopeptide repeat protein</fullName>
    </recommendedName>
</protein>
<accession>A0AA48KCF6</accession>